<dbReference type="EMBL" id="JBHMEP010000006">
    <property type="protein sequence ID" value="MFB9136716.1"/>
    <property type="molecule type" value="Genomic_DNA"/>
</dbReference>
<dbReference type="InterPro" id="IPR008727">
    <property type="entry name" value="PAAR_motif"/>
</dbReference>
<dbReference type="Pfam" id="PF05488">
    <property type="entry name" value="PAAR_motif"/>
    <property type="match status" value="1"/>
</dbReference>
<evidence type="ECO:0000256" key="1">
    <source>
        <dbReference type="SAM" id="MobiDB-lite"/>
    </source>
</evidence>
<sequence length="96" mass="9785">MRAISRLGDGGTGHGAFVPRPSNQGSDNVFCNGLPVHRQSDSWAVHCDPSLSCHTGVLLQGAQSIFVNGLPIGRLGDPIDCGSLVAAGSPSVFAGD</sequence>
<evidence type="ECO:0000313" key="3">
    <source>
        <dbReference type="Proteomes" id="UP001589645"/>
    </source>
</evidence>
<evidence type="ECO:0000313" key="2">
    <source>
        <dbReference type="EMBL" id="MFB9136716.1"/>
    </source>
</evidence>
<proteinExistence type="predicted"/>
<protein>
    <submittedName>
        <fullName evidence="2">PAAR domain-containing protein</fullName>
    </submittedName>
</protein>
<dbReference type="Gene3D" id="2.60.200.60">
    <property type="match status" value="1"/>
</dbReference>
<dbReference type="Proteomes" id="UP001589645">
    <property type="component" value="Unassembled WGS sequence"/>
</dbReference>
<keyword evidence="3" id="KW-1185">Reference proteome</keyword>
<feature type="region of interest" description="Disordered" evidence="1">
    <location>
        <begin position="1"/>
        <end position="25"/>
    </location>
</feature>
<dbReference type="RefSeq" id="WP_390195103.1">
    <property type="nucleotide sequence ID" value="NZ_JBHMEP010000006.1"/>
</dbReference>
<comment type="caution">
    <text evidence="2">The sequence shown here is derived from an EMBL/GenBank/DDBJ whole genome shotgun (WGS) entry which is preliminary data.</text>
</comment>
<gene>
    <name evidence="2" type="ORF">ACFFUV_17245</name>
</gene>
<organism evidence="2 3">
    <name type="scientific">Vibrio olivae</name>
    <dbReference type="NCBI Taxonomy" id="1243002"/>
    <lineage>
        <taxon>Bacteria</taxon>
        <taxon>Pseudomonadati</taxon>
        <taxon>Pseudomonadota</taxon>
        <taxon>Gammaproteobacteria</taxon>
        <taxon>Vibrionales</taxon>
        <taxon>Vibrionaceae</taxon>
        <taxon>Vibrio</taxon>
    </lineage>
</organism>
<accession>A0ABV5HT61</accession>
<dbReference type="CDD" id="cd14737">
    <property type="entry name" value="PAAR_1"/>
    <property type="match status" value="1"/>
</dbReference>
<reference evidence="2 3" key="1">
    <citation type="submission" date="2024-09" db="EMBL/GenBank/DDBJ databases">
        <authorList>
            <person name="Sun Q."/>
            <person name="Mori K."/>
        </authorList>
    </citation>
    <scope>NUCLEOTIDE SEQUENCE [LARGE SCALE GENOMIC DNA]</scope>
    <source>
        <strain evidence="2 3">CECT 8064</strain>
    </source>
</reference>
<name>A0ABV5HT61_9VIBR</name>